<feature type="compositionally biased region" description="Polar residues" evidence="1">
    <location>
        <begin position="23"/>
        <end position="32"/>
    </location>
</feature>
<evidence type="ECO:0000313" key="3">
    <source>
        <dbReference type="Proteomes" id="UP000467260"/>
    </source>
</evidence>
<feature type="region of interest" description="Disordered" evidence="1">
    <location>
        <begin position="1"/>
        <end position="75"/>
    </location>
</feature>
<gene>
    <name evidence="2" type="ORF">MHIB_14670</name>
</gene>
<evidence type="ECO:0000313" key="2">
    <source>
        <dbReference type="EMBL" id="BBZ23049.1"/>
    </source>
</evidence>
<evidence type="ECO:0000256" key="1">
    <source>
        <dbReference type="SAM" id="MobiDB-lite"/>
    </source>
</evidence>
<reference evidence="2 3" key="1">
    <citation type="journal article" date="2019" name="Emerg. Microbes Infect.">
        <title>Comprehensive subspecies identification of 175 nontuberculous mycobacteria species based on 7547 genomic profiles.</title>
        <authorList>
            <person name="Matsumoto Y."/>
            <person name="Kinjo T."/>
            <person name="Motooka D."/>
            <person name="Nabeya D."/>
            <person name="Jung N."/>
            <person name="Uechi K."/>
            <person name="Horii T."/>
            <person name="Iida T."/>
            <person name="Fujita J."/>
            <person name="Nakamura S."/>
        </authorList>
    </citation>
    <scope>NUCLEOTIDE SEQUENCE [LARGE SCALE GENOMIC DNA]</scope>
    <source>
        <strain evidence="2 3">JCM 13571</strain>
    </source>
</reference>
<sequence length="75" mass="7833">MARLNQLSKGVDPRPTAAPRASVASTPANGHQRSAVARRRSISGDLSLQTNLWELWGPGSGGSDQADFSNRGSSA</sequence>
<dbReference type="Proteomes" id="UP000467260">
    <property type="component" value="Chromosome"/>
</dbReference>
<dbReference type="EMBL" id="AP022609">
    <property type="protein sequence ID" value="BBZ23049.1"/>
    <property type="molecule type" value="Genomic_DNA"/>
</dbReference>
<dbReference type="AlphaFoldDB" id="A0A7I7WZP4"/>
<name>A0A7I7WZP4_9MYCO</name>
<proteinExistence type="predicted"/>
<organism evidence="2 3">
    <name type="scientific">Mycolicibacter hiberniae</name>
    <dbReference type="NCBI Taxonomy" id="29314"/>
    <lineage>
        <taxon>Bacteria</taxon>
        <taxon>Bacillati</taxon>
        <taxon>Actinomycetota</taxon>
        <taxon>Actinomycetes</taxon>
        <taxon>Mycobacteriales</taxon>
        <taxon>Mycobacteriaceae</taxon>
        <taxon>Mycolicibacter</taxon>
    </lineage>
</organism>
<dbReference type="KEGG" id="mhib:MHIB_14670"/>
<protein>
    <submittedName>
        <fullName evidence="2">Uncharacterized protein</fullName>
    </submittedName>
</protein>
<keyword evidence="3" id="KW-1185">Reference proteome</keyword>
<feature type="compositionally biased region" description="Polar residues" evidence="1">
    <location>
        <begin position="66"/>
        <end position="75"/>
    </location>
</feature>
<accession>A0A7I7WZP4</accession>